<dbReference type="EMBL" id="VJZL01000018">
    <property type="protein sequence ID" value="TRX08681.1"/>
    <property type="molecule type" value="Genomic_DNA"/>
</dbReference>
<dbReference type="SUPFAM" id="SSF55785">
    <property type="entry name" value="PYP-like sensor domain (PAS domain)"/>
    <property type="match status" value="1"/>
</dbReference>
<dbReference type="RefSeq" id="WP_143386156.1">
    <property type="nucleotide sequence ID" value="NZ_VJZL01000018.1"/>
</dbReference>
<sequence>MIKDKKSYSILVIEDNLGDFMIVEELLTELILNPKITHAKNFKEASVILSSGDRFFDIILLDLTLPDKSGQNLITEILQTASLCPVIVFTGYSDVDFSTKSISQGILDYLIKDDLNATMLYKSIIYSIERKKSISLLKESEKRYSDLFHLSPQPMWVCDMDTFQFLGVNDSAVYNYGFTEDEFLKMTVKEIILEGEVTISAAAVNSPKQKDQLSTKGIYRHKKKNGDVIHVEIQSNIIYFNNQRAELVLANDITERVQYIKAIEKQNEKLQQIAWTQSHVVRAPLARMMGIVNLIKEMDSTSSEFEDLLNHFSDSGIELDKIIRNIVKKTERINIKKN</sequence>
<dbReference type="Pfam" id="PF13426">
    <property type="entry name" value="PAS_9"/>
    <property type="match status" value="1"/>
</dbReference>
<dbReference type="SMART" id="SM00448">
    <property type="entry name" value="REC"/>
    <property type="match status" value="1"/>
</dbReference>
<dbReference type="PROSITE" id="PS50110">
    <property type="entry name" value="RESPONSE_REGULATORY"/>
    <property type="match status" value="1"/>
</dbReference>
<keyword evidence="1" id="KW-0597">Phosphoprotein</keyword>
<dbReference type="SMART" id="SM00091">
    <property type="entry name" value="PAS"/>
    <property type="match status" value="1"/>
</dbReference>
<dbReference type="CDD" id="cd00156">
    <property type="entry name" value="REC"/>
    <property type="match status" value="1"/>
</dbReference>
<dbReference type="InterPro" id="IPR051271">
    <property type="entry name" value="2C-system_Tx_regulators"/>
</dbReference>
<evidence type="ECO:0000256" key="1">
    <source>
        <dbReference type="PROSITE-ProRule" id="PRU00169"/>
    </source>
</evidence>
<dbReference type="EMBL" id="VJZN01000009">
    <property type="protein sequence ID" value="TRX07149.1"/>
    <property type="molecule type" value="Genomic_DNA"/>
</dbReference>
<dbReference type="GO" id="GO:0000156">
    <property type="term" value="F:phosphorelay response regulator activity"/>
    <property type="evidence" value="ECO:0007669"/>
    <property type="project" value="TreeGrafter"/>
</dbReference>
<proteinExistence type="predicted"/>
<organism evidence="4 6">
    <name type="scientific">Flavobacterium gawalongense</name>
    <dbReference type="NCBI Taxonomy" id="2594432"/>
    <lineage>
        <taxon>Bacteria</taxon>
        <taxon>Pseudomonadati</taxon>
        <taxon>Bacteroidota</taxon>
        <taxon>Flavobacteriia</taxon>
        <taxon>Flavobacteriales</taxon>
        <taxon>Flavobacteriaceae</taxon>
        <taxon>Flavobacterium</taxon>
    </lineage>
</organism>
<dbReference type="InterPro" id="IPR011006">
    <property type="entry name" value="CheY-like_superfamily"/>
</dbReference>
<evidence type="ECO:0000313" key="3">
    <source>
        <dbReference type="EMBL" id="TRX07149.1"/>
    </source>
</evidence>
<gene>
    <name evidence="4" type="ORF">FNW11_10675</name>
    <name evidence="3" type="ORF">FNW12_07005</name>
</gene>
<dbReference type="Pfam" id="PF00072">
    <property type="entry name" value="Response_reg"/>
    <property type="match status" value="1"/>
</dbReference>
<dbReference type="InterPro" id="IPR036097">
    <property type="entry name" value="HisK_dim/P_sf"/>
</dbReference>
<evidence type="ECO:0000313" key="6">
    <source>
        <dbReference type="Proteomes" id="UP000318669"/>
    </source>
</evidence>
<dbReference type="InterPro" id="IPR001789">
    <property type="entry name" value="Sig_transdc_resp-reg_receiver"/>
</dbReference>
<reference evidence="5 6" key="1">
    <citation type="submission" date="2019-07" db="EMBL/GenBank/DDBJ databases">
        <title>Novel species of Flavobacterium.</title>
        <authorList>
            <person name="Liu Q."/>
            <person name="Xin Y.-H."/>
        </authorList>
    </citation>
    <scope>NUCLEOTIDE SEQUENCE [LARGE SCALE GENOMIC DNA]</scope>
    <source>
        <strain evidence="3 5">GSP39</strain>
        <strain evidence="4 6">GSR22</strain>
    </source>
</reference>
<dbReference type="PANTHER" id="PTHR45526:SF1">
    <property type="entry name" value="TRANSCRIPTIONAL REGULATORY PROTEIN DCUR-RELATED"/>
    <property type="match status" value="1"/>
</dbReference>
<name>A0A553BKA9_9FLAO</name>
<dbReference type="CDD" id="cd00130">
    <property type="entry name" value="PAS"/>
    <property type="match status" value="1"/>
</dbReference>
<dbReference type="NCBIfam" id="TIGR00229">
    <property type="entry name" value="sensory_box"/>
    <property type="match status" value="1"/>
</dbReference>
<dbReference type="Proteomes" id="UP000318528">
    <property type="component" value="Unassembled WGS sequence"/>
</dbReference>
<dbReference type="SUPFAM" id="SSF47384">
    <property type="entry name" value="Homodimeric domain of signal transducing histidine kinase"/>
    <property type="match status" value="1"/>
</dbReference>
<protein>
    <submittedName>
        <fullName evidence="4">Response regulator</fullName>
    </submittedName>
</protein>
<dbReference type="InterPro" id="IPR000014">
    <property type="entry name" value="PAS"/>
</dbReference>
<evidence type="ECO:0000313" key="4">
    <source>
        <dbReference type="EMBL" id="TRX08681.1"/>
    </source>
</evidence>
<dbReference type="OrthoDB" id="9124519at2"/>
<dbReference type="SUPFAM" id="SSF52172">
    <property type="entry name" value="CheY-like"/>
    <property type="match status" value="1"/>
</dbReference>
<accession>A0A553BKA9</accession>
<dbReference type="Gene3D" id="3.30.450.20">
    <property type="entry name" value="PAS domain"/>
    <property type="match status" value="1"/>
</dbReference>
<evidence type="ECO:0000313" key="5">
    <source>
        <dbReference type="Proteomes" id="UP000318528"/>
    </source>
</evidence>
<keyword evidence="5" id="KW-1185">Reference proteome</keyword>
<dbReference type="PANTHER" id="PTHR45526">
    <property type="entry name" value="TRANSCRIPTIONAL REGULATORY PROTEIN DPIA"/>
    <property type="match status" value="1"/>
</dbReference>
<dbReference type="GO" id="GO:0000155">
    <property type="term" value="F:phosphorelay sensor kinase activity"/>
    <property type="evidence" value="ECO:0007669"/>
    <property type="project" value="InterPro"/>
</dbReference>
<comment type="caution">
    <text evidence="4">The sequence shown here is derived from an EMBL/GenBank/DDBJ whole genome shotgun (WGS) entry which is preliminary data.</text>
</comment>
<dbReference type="Proteomes" id="UP000318669">
    <property type="component" value="Unassembled WGS sequence"/>
</dbReference>
<dbReference type="Gene3D" id="3.40.50.2300">
    <property type="match status" value="1"/>
</dbReference>
<dbReference type="InterPro" id="IPR035965">
    <property type="entry name" value="PAS-like_dom_sf"/>
</dbReference>
<feature type="modified residue" description="4-aspartylphosphate" evidence="1">
    <location>
        <position position="62"/>
    </location>
</feature>
<feature type="domain" description="Response regulatory" evidence="2">
    <location>
        <begin position="9"/>
        <end position="127"/>
    </location>
</feature>
<evidence type="ECO:0000259" key="2">
    <source>
        <dbReference type="PROSITE" id="PS50110"/>
    </source>
</evidence>
<dbReference type="AlphaFoldDB" id="A0A553BKA9"/>